<proteinExistence type="predicted"/>
<dbReference type="Proteomes" id="UP000203464">
    <property type="component" value="Unassembled WGS sequence"/>
</dbReference>
<dbReference type="InterPro" id="IPR011055">
    <property type="entry name" value="Dup_hybrid_motif"/>
</dbReference>
<dbReference type="OrthoDB" id="9809144at2"/>
<dbReference type="AlphaFoldDB" id="A0A238KB75"/>
<protein>
    <submittedName>
        <fullName evidence="2">Peptidase family M23</fullName>
    </submittedName>
</protein>
<name>A0A238KB75_9RHOB</name>
<organism evidence="2 3">
    <name type="scientific">Octadecabacter ascidiaceicola</name>
    <dbReference type="NCBI Taxonomy" id="1655543"/>
    <lineage>
        <taxon>Bacteria</taxon>
        <taxon>Pseudomonadati</taxon>
        <taxon>Pseudomonadota</taxon>
        <taxon>Alphaproteobacteria</taxon>
        <taxon>Rhodobacterales</taxon>
        <taxon>Roseobacteraceae</taxon>
        <taxon>Octadecabacter</taxon>
    </lineage>
</organism>
<feature type="signal peptide" evidence="1">
    <location>
        <begin position="1"/>
        <end position="17"/>
    </location>
</feature>
<dbReference type="RefSeq" id="WP_093996643.1">
    <property type="nucleotide sequence ID" value="NZ_FXYD01000003.1"/>
</dbReference>
<keyword evidence="3" id="KW-1185">Reference proteome</keyword>
<dbReference type="EMBL" id="FXYD01000003">
    <property type="protein sequence ID" value="SMX40101.1"/>
    <property type="molecule type" value="Genomic_DNA"/>
</dbReference>
<dbReference type="Gene3D" id="2.70.70.10">
    <property type="entry name" value="Glucose Permease (Domain IIA)"/>
    <property type="match status" value="1"/>
</dbReference>
<keyword evidence="1" id="KW-0732">Signal</keyword>
<gene>
    <name evidence="2" type="ORF">OCA8868_02272</name>
</gene>
<reference evidence="3" key="1">
    <citation type="submission" date="2017-05" db="EMBL/GenBank/DDBJ databases">
        <authorList>
            <person name="Rodrigo-Torres L."/>
            <person name="Arahal R. D."/>
            <person name="Lucena T."/>
        </authorList>
    </citation>
    <scope>NUCLEOTIDE SEQUENCE [LARGE SCALE GENOMIC DNA]</scope>
    <source>
        <strain evidence="3">CECT 8868</strain>
    </source>
</reference>
<evidence type="ECO:0000313" key="2">
    <source>
        <dbReference type="EMBL" id="SMX40101.1"/>
    </source>
</evidence>
<dbReference type="SUPFAM" id="SSF51261">
    <property type="entry name" value="Duplicated hybrid motif"/>
    <property type="match status" value="1"/>
</dbReference>
<sequence length="367" mass="38214">MKALAFIIALVAAPALAQTPSEAALAASERLQEARGILEAADGRSDRVAALTETVRAYEDGLAALRDGLRRAAIRQRTLETDLAARSDEVARLLAVLQTMGRAPAPILFLHPSGPTGTARSGMMLAEVTPALQDEVTALRSKLEEVAVLRSLQTDALAVLEDGLDGAQEARAALSAAISNRTDLPQRFLNDPVQTAILLASAETLDAFATGLTETHANAGPDASTVKGAIPLPVAGQVIRQFNEADAAGIERPGILIATRPRALVATPVSATIRYAGPLLDYGTVVILEPAADTLWVIAGLAEAFGEVGQIVPDGTPIGLMGGVITNAQAILNESAQGSAGERTETLYLEVRDGQSAVNPAEWFALQ</sequence>
<evidence type="ECO:0000313" key="3">
    <source>
        <dbReference type="Proteomes" id="UP000203464"/>
    </source>
</evidence>
<accession>A0A238KB75</accession>
<feature type="chain" id="PRO_5013348455" evidence="1">
    <location>
        <begin position="18"/>
        <end position="367"/>
    </location>
</feature>
<evidence type="ECO:0000256" key="1">
    <source>
        <dbReference type="SAM" id="SignalP"/>
    </source>
</evidence>